<organism evidence="2 3">
    <name type="scientific">Onychostoma macrolepis</name>
    <dbReference type="NCBI Taxonomy" id="369639"/>
    <lineage>
        <taxon>Eukaryota</taxon>
        <taxon>Metazoa</taxon>
        <taxon>Chordata</taxon>
        <taxon>Craniata</taxon>
        <taxon>Vertebrata</taxon>
        <taxon>Euteleostomi</taxon>
        <taxon>Actinopterygii</taxon>
        <taxon>Neopterygii</taxon>
        <taxon>Teleostei</taxon>
        <taxon>Ostariophysi</taxon>
        <taxon>Cypriniformes</taxon>
        <taxon>Cyprinidae</taxon>
        <taxon>Acrossocheilinae</taxon>
        <taxon>Onychostoma</taxon>
    </lineage>
</organism>
<name>A0A7J6D733_9TELE</name>
<keyword evidence="3" id="KW-1185">Reference proteome</keyword>
<dbReference type="EMBL" id="JAAMOB010000003">
    <property type="protein sequence ID" value="KAF4115083.1"/>
    <property type="molecule type" value="Genomic_DNA"/>
</dbReference>
<evidence type="ECO:0000313" key="3">
    <source>
        <dbReference type="Proteomes" id="UP000579812"/>
    </source>
</evidence>
<proteinExistence type="predicted"/>
<dbReference type="Proteomes" id="UP000579812">
    <property type="component" value="Unassembled WGS sequence"/>
</dbReference>
<evidence type="ECO:0000313" key="2">
    <source>
        <dbReference type="EMBL" id="KAF4115083.1"/>
    </source>
</evidence>
<feature type="region of interest" description="Disordered" evidence="1">
    <location>
        <begin position="185"/>
        <end position="327"/>
    </location>
</feature>
<feature type="region of interest" description="Disordered" evidence="1">
    <location>
        <begin position="115"/>
        <end position="171"/>
    </location>
</feature>
<protein>
    <submittedName>
        <fullName evidence="2">Uncharacterized protein</fullName>
    </submittedName>
</protein>
<comment type="caution">
    <text evidence="2">The sequence shown here is derived from an EMBL/GenBank/DDBJ whole genome shotgun (WGS) entry which is preliminary data.</text>
</comment>
<sequence>MVWNTHIKVMYTRAVWREGTQEEEGVVPDSWIDREMRTVRWPHKRRECDTYNLTSQAEEDDEVIRSMRKRTKKVIPEGFVRNELTDSDESVRGVKLPTFPAAPRKLQPIEDTNMLHNTSHEDGAMSGQVERADSSGSEMSTPNHEDGAMSGQVERVDSPRGSEMSTPNSVSQTLDGLMEALSGPEKCAARSWRKEMSNASTAPRIRDLSTPRSCHAARGHARDGYRSRSNSGSTIRSWHSDCSRPTFRSRHDGSRHSDVRSRHDRSRSDAPSPPARSRHDKRAQRCDVRYRSDDRSRSDAPSPPARSRHDKRAQHSDHSIPPYDRLDAVTETGRWAFPLPLGVFQKRS</sequence>
<reference evidence="2 3" key="1">
    <citation type="submission" date="2020-04" db="EMBL/GenBank/DDBJ databases">
        <title>Chromosome-level genome assembly of a cyprinid fish Onychostoma macrolepis by integration of Nanopore Sequencing, Bionano and Hi-C technology.</title>
        <authorList>
            <person name="Wang D."/>
        </authorList>
    </citation>
    <scope>NUCLEOTIDE SEQUENCE [LARGE SCALE GENOMIC DNA]</scope>
    <source>
        <strain evidence="2">SWU-2019</strain>
        <tissue evidence="2">Muscle</tissue>
    </source>
</reference>
<dbReference type="AlphaFoldDB" id="A0A7J6D733"/>
<evidence type="ECO:0000256" key="1">
    <source>
        <dbReference type="SAM" id="MobiDB-lite"/>
    </source>
</evidence>
<feature type="compositionally biased region" description="Basic and acidic residues" evidence="1">
    <location>
        <begin position="313"/>
        <end position="327"/>
    </location>
</feature>
<feature type="compositionally biased region" description="Basic and acidic residues" evidence="1">
    <location>
        <begin position="249"/>
        <end position="261"/>
    </location>
</feature>
<accession>A0A7J6D733</accession>
<feature type="compositionally biased region" description="Polar residues" evidence="1">
    <location>
        <begin position="227"/>
        <end position="237"/>
    </location>
</feature>
<gene>
    <name evidence="2" type="ORF">G5714_002572</name>
</gene>
<feature type="compositionally biased region" description="Basic and acidic residues" evidence="1">
    <location>
        <begin position="283"/>
        <end position="298"/>
    </location>
</feature>